<dbReference type="AlphaFoldDB" id="A0A5D0HF34"/>
<protein>
    <submittedName>
        <fullName evidence="1">Uncharacterized protein</fullName>
    </submittedName>
</protein>
<evidence type="ECO:0000313" key="1">
    <source>
        <dbReference type="EMBL" id="TYA69963.1"/>
    </source>
</evidence>
<sequence>MKYTLVFFVFITLTSCKYFDVEKTTSEAILNEELKAFNWNDVDTYPSFSMCDSLDGKYEKMYCFQYFLKKQIFNALEEEGIVVTQDVNDTVNLKFQVSETGVIDLVGADMDSLTKEEIPNLESLIIGSLDSLPKIYPAIKRMMQVKTEFDLPIVINVD</sequence>
<dbReference type="OrthoDB" id="1191002at2"/>
<name>A0A5D0HF34_9FLAO</name>
<dbReference type="PROSITE" id="PS51257">
    <property type="entry name" value="PROKAR_LIPOPROTEIN"/>
    <property type="match status" value="1"/>
</dbReference>
<proteinExistence type="predicted"/>
<keyword evidence="2" id="KW-1185">Reference proteome</keyword>
<dbReference type="Proteomes" id="UP000323930">
    <property type="component" value="Unassembled WGS sequence"/>
</dbReference>
<organism evidence="1 2">
    <name type="scientific">Seonamhaeicola marinus</name>
    <dbReference type="NCBI Taxonomy" id="1912246"/>
    <lineage>
        <taxon>Bacteria</taxon>
        <taxon>Pseudomonadati</taxon>
        <taxon>Bacteroidota</taxon>
        <taxon>Flavobacteriia</taxon>
        <taxon>Flavobacteriales</taxon>
        <taxon>Flavobacteriaceae</taxon>
    </lineage>
</organism>
<accession>A0A5D0HF34</accession>
<gene>
    <name evidence="1" type="ORF">FUA24_21980</name>
</gene>
<dbReference type="RefSeq" id="WP_148545235.1">
    <property type="nucleotide sequence ID" value="NZ_VSDQ01000729.1"/>
</dbReference>
<dbReference type="EMBL" id="VSDQ01000729">
    <property type="protein sequence ID" value="TYA69963.1"/>
    <property type="molecule type" value="Genomic_DNA"/>
</dbReference>
<evidence type="ECO:0000313" key="2">
    <source>
        <dbReference type="Proteomes" id="UP000323930"/>
    </source>
</evidence>
<comment type="caution">
    <text evidence="1">The sequence shown here is derived from an EMBL/GenBank/DDBJ whole genome shotgun (WGS) entry which is preliminary data.</text>
</comment>
<reference evidence="1 2" key="1">
    <citation type="submission" date="2019-08" db="EMBL/GenBank/DDBJ databases">
        <title>Seonamhaeicola sediminis sp. nov., isolated from marine sediment.</title>
        <authorList>
            <person name="Cao W.R."/>
        </authorList>
    </citation>
    <scope>NUCLEOTIDE SEQUENCE [LARGE SCALE GENOMIC DNA]</scope>
    <source>
        <strain evidence="1 2">B011</strain>
    </source>
</reference>